<dbReference type="InParanoid" id="A0A3N4LNF0"/>
<feature type="region of interest" description="Disordered" evidence="1">
    <location>
        <begin position="329"/>
        <end position="349"/>
    </location>
</feature>
<proteinExistence type="predicted"/>
<evidence type="ECO:0000256" key="1">
    <source>
        <dbReference type="SAM" id="MobiDB-lite"/>
    </source>
</evidence>
<feature type="region of interest" description="Disordered" evidence="1">
    <location>
        <begin position="161"/>
        <end position="258"/>
    </location>
</feature>
<feature type="compositionally biased region" description="Pro residues" evidence="1">
    <location>
        <begin position="40"/>
        <end position="58"/>
    </location>
</feature>
<evidence type="ECO:0000313" key="3">
    <source>
        <dbReference type="Proteomes" id="UP000267821"/>
    </source>
</evidence>
<gene>
    <name evidence="2" type="ORF">L211DRAFT_878989</name>
</gene>
<evidence type="ECO:0000313" key="2">
    <source>
        <dbReference type="EMBL" id="RPB24370.1"/>
    </source>
</evidence>
<dbReference type="AlphaFoldDB" id="A0A3N4LNF0"/>
<feature type="region of interest" description="Disordered" evidence="1">
    <location>
        <begin position="1"/>
        <end position="75"/>
    </location>
</feature>
<feature type="compositionally biased region" description="Low complexity" evidence="1">
    <location>
        <begin position="210"/>
        <end position="222"/>
    </location>
</feature>
<name>A0A3N4LNF0_9PEZI</name>
<organism evidence="2 3">
    <name type="scientific">Terfezia boudieri ATCC MYA-4762</name>
    <dbReference type="NCBI Taxonomy" id="1051890"/>
    <lineage>
        <taxon>Eukaryota</taxon>
        <taxon>Fungi</taxon>
        <taxon>Dikarya</taxon>
        <taxon>Ascomycota</taxon>
        <taxon>Pezizomycotina</taxon>
        <taxon>Pezizomycetes</taxon>
        <taxon>Pezizales</taxon>
        <taxon>Pezizaceae</taxon>
        <taxon>Terfezia</taxon>
    </lineage>
</organism>
<protein>
    <submittedName>
        <fullName evidence="2">Uncharacterized protein</fullName>
    </submittedName>
</protein>
<accession>A0A3N4LNF0</accession>
<dbReference type="Proteomes" id="UP000267821">
    <property type="component" value="Unassembled WGS sequence"/>
</dbReference>
<dbReference type="EMBL" id="ML121542">
    <property type="protein sequence ID" value="RPB24370.1"/>
    <property type="molecule type" value="Genomic_DNA"/>
</dbReference>
<reference evidence="2 3" key="1">
    <citation type="journal article" date="2018" name="Nat. Ecol. Evol.">
        <title>Pezizomycetes genomes reveal the molecular basis of ectomycorrhizal truffle lifestyle.</title>
        <authorList>
            <person name="Murat C."/>
            <person name="Payen T."/>
            <person name="Noel B."/>
            <person name="Kuo A."/>
            <person name="Morin E."/>
            <person name="Chen J."/>
            <person name="Kohler A."/>
            <person name="Krizsan K."/>
            <person name="Balestrini R."/>
            <person name="Da Silva C."/>
            <person name="Montanini B."/>
            <person name="Hainaut M."/>
            <person name="Levati E."/>
            <person name="Barry K.W."/>
            <person name="Belfiori B."/>
            <person name="Cichocki N."/>
            <person name="Clum A."/>
            <person name="Dockter R.B."/>
            <person name="Fauchery L."/>
            <person name="Guy J."/>
            <person name="Iotti M."/>
            <person name="Le Tacon F."/>
            <person name="Lindquist E.A."/>
            <person name="Lipzen A."/>
            <person name="Malagnac F."/>
            <person name="Mello A."/>
            <person name="Molinier V."/>
            <person name="Miyauchi S."/>
            <person name="Poulain J."/>
            <person name="Riccioni C."/>
            <person name="Rubini A."/>
            <person name="Sitrit Y."/>
            <person name="Splivallo R."/>
            <person name="Traeger S."/>
            <person name="Wang M."/>
            <person name="Zifcakova L."/>
            <person name="Wipf D."/>
            <person name="Zambonelli A."/>
            <person name="Paolocci F."/>
            <person name="Nowrousian M."/>
            <person name="Ottonello S."/>
            <person name="Baldrian P."/>
            <person name="Spatafora J.W."/>
            <person name="Henrissat B."/>
            <person name="Nagy L.G."/>
            <person name="Aury J.M."/>
            <person name="Wincker P."/>
            <person name="Grigoriev I.V."/>
            <person name="Bonfante P."/>
            <person name="Martin F.M."/>
        </authorList>
    </citation>
    <scope>NUCLEOTIDE SEQUENCE [LARGE SCALE GENOMIC DNA]</scope>
    <source>
        <strain evidence="2 3">ATCC MYA-4762</strain>
    </source>
</reference>
<feature type="compositionally biased region" description="Pro residues" evidence="1">
    <location>
        <begin position="223"/>
        <end position="232"/>
    </location>
</feature>
<feature type="compositionally biased region" description="Low complexity" evidence="1">
    <location>
        <begin position="161"/>
        <end position="182"/>
    </location>
</feature>
<keyword evidence="3" id="KW-1185">Reference proteome</keyword>
<sequence>MPGKGKRKDNPGKMDRVNPPLKTRIPVTDHPEPQHALASRPPPPPPQLPSPQPPPPPDGYESDKSDTSDTGPVGNFRMEKEELHTKLGGIWNTLAEIRTTIWTPSPLLDEWDFLCTTFGNVYQRTFDAPNVTSSIDKILKNGNSRYIREVVIPGLLPATSTTAEAETQTPAPIQTNTSTQTTPPTPKPKPSINSVSTNTDPPPTRTYKEAATTTTSPKKTTPSPNPPKPRAPQPKGKGKAITTQTRATPPPRDSPLNQPRAIVFHAAPMKYKPGLMRCWIEEDNQGARILSIRWLLQQRNDQAKRETTKCMRKKVAQFWDPHIKPVTLEHISRHSGPPEPKTTSSDPARGWASHIQFSHTEHLVFTFPPALLSSLFRDILQFFWPTLFHGGG</sequence>